<dbReference type="STRING" id="1508389.SAMN05444003_2325"/>
<evidence type="ECO:0000313" key="2">
    <source>
        <dbReference type="Proteomes" id="UP000184074"/>
    </source>
</evidence>
<protein>
    <submittedName>
        <fullName evidence="1">Methyltransferase FkbM domain-containing protein</fullName>
    </submittedName>
</protein>
<proteinExistence type="predicted"/>
<dbReference type="GO" id="GO:0032259">
    <property type="term" value="P:methylation"/>
    <property type="evidence" value="ECO:0007669"/>
    <property type="project" value="UniProtKB-KW"/>
</dbReference>
<dbReference type="Proteomes" id="UP000184074">
    <property type="component" value="Unassembled WGS sequence"/>
</dbReference>
<sequence length="267" mass="30417">MTEKHMGSAGASKDATDHDRIFELLALLTPWDIDLDKFRIGRRGDGGYVAADQLHPKQAILSYGISNEVSFDLEMAEAGFKVWQFDHTIDGAPVVHDNLIFHKEGVAGRDRPEEKLFTVESHAERFGINLDGAILKMDVEGSEWDVFSTMPETVLAKFDQIYVEFHGLARIARPRFAPVFKVVMEKLNRHFTLFHVHANNARPLVQIENYVTPGLLEASFIRTELVDRSASNTWYPTELDEPNMRNRPDLNLWLFPFAPRPSDPLSR</sequence>
<dbReference type="GO" id="GO:0008168">
    <property type="term" value="F:methyltransferase activity"/>
    <property type="evidence" value="ECO:0007669"/>
    <property type="project" value="UniProtKB-KW"/>
</dbReference>
<keyword evidence="2" id="KW-1185">Reference proteome</keyword>
<keyword evidence="1" id="KW-0489">Methyltransferase</keyword>
<evidence type="ECO:0000313" key="1">
    <source>
        <dbReference type="EMBL" id="SHH17679.1"/>
    </source>
</evidence>
<dbReference type="AlphaFoldDB" id="A0A1M5QVE6"/>
<name>A0A1M5QVE6_9RHOB</name>
<reference evidence="1 2" key="1">
    <citation type="submission" date="2016-11" db="EMBL/GenBank/DDBJ databases">
        <authorList>
            <person name="Jaros S."/>
            <person name="Januszkiewicz K."/>
            <person name="Wedrychowicz H."/>
        </authorList>
    </citation>
    <scope>NUCLEOTIDE SEQUENCE [LARGE SCALE GENOMIC DNA]</scope>
    <source>
        <strain evidence="1 2">DSM 28715</strain>
    </source>
</reference>
<dbReference type="OrthoDB" id="6310850at2"/>
<dbReference type="PANTHER" id="PTHR32026">
    <property type="entry name" value="METHYLTRANSFERASE-LIKE PROTEIN 24"/>
    <property type="match status" value="1"/>
</dbReference>
<keyword evidence="1" id="KW-0808">Transferase</keyword>
<dbReference type="InterPro" id="IPR026913">
    <property type="entry name" value="METTL24"/>
</dbReference>
<accession>A0A1M5QVE6</accession>
<dbReference type="RefSeq" id="WP_072901241.1">
    <property type="nucleotide sequence ID" value="NZ_FQXB01000003.1"/>
</dbReference>
<gene>
    <name evidence="1" type="ORF">SAMN05444003_2325</name>
</gene>
<dbReference type="EMBL" id="FQXB01000003">
    <property type="protein sequence ID" value="SHH17679.1"/>
    <property type="molecule type" value="Genomic_DNA"/>
</dbReference>
<organism evidence="1 2">
    <name type="scientific">Cognatiyoonia sediminum</name>
    <dbReference type="NCBI Taxonomy" id="1508389"/>
    <lineage>
        <taxon>Bacteria</taxon>
        <taxon>Pseudomonadati</taxon>
        <taxon>Pseudomonadota</taxon>
        <taxon>Alphaproteobacteria</taxon>
        <taxon>Rhodobacterales</taxon>
        <taxon>Paracoccaceae</taxon>
        <taxon>Cognatiyoonia</taxon>
    </lineage>
</organism>